<dbReference type="InterPro" id="IPR051089">
    <property type="entry name" value="prtT"/>
</dbReference>
<keyword evidence="5" id="KW-0539">Nucleus</keyword>
<evidence type="ECO:0000256" key="2">
    <source>
        <dbReference type="ARBA" id="ARBA00023015"/>
    </source>
</evidence>
<comment type="caution">
    <text evidence="7">The sequence shown here is derived from an EMBL/GenBank/DDBJ whole genome shotgun (WGS) entry which is preliminary data.</text>
</comment>
<evidence type="ECO:0000256" key="6">
    <source>
        <dbReference type="SAM" id="MobiDB-lite"/>
    </source>
</evidence>
<keyword evidence="2" id="KW-0805">Transcription regulation</keyword>
<keyword evidence="4" id="KW-0804">Transcription</keyword>
<keyword evidence="3" id="KW-0238">DNA-binding</keyword>
<comment type="subcellular location">
    <subcellularLocation>
        <location evidence="1">Nucleus</location>
    </subcellularLocation>
</comment>
<organism evidence="7 8">
    <name type="scientific">Neonectria magnoliae</name>
    <dbReference type="NCBI Taxonomy" id="2732573"/>
    <lineage>
        <taxon>Eukaryota</taxon>
        <taxon>Fungi</taxon>
        <taxon>Dikarya</taxon>
        <taxon>Ascomycota</taxon>
        <taxon>Pezizomycotina</taxon>
        <taxon>Sordariomycetes</taxon>
        <taxon>Hypocreomycetidae</taxon>
        <taxon>Hypocreales</taxon>
        <taxon>Nectriaceae</taxon>
        <taxon>Neonectria</taxon>
    </lineage>
</organism>
<evidence type="ECO:0000256" key="5">
    <source>
        <dbReference type="ARBA" id="ARBA00023242"/>
    </source>
</evidence>
<accession>A0ABR1I7Q1</accession>
<gene>
    <name evidence="7" type="ORF">QQZ08_003819</name>
</gene>
<dbReference type="Proteomes" id="UP001498421">
    <property type="component" value="Unassembled WGS sequence"/>
</dbReference>
<feature type="region of interest" description="Disordered" evidence="6">
    <location>
        <begin position="83"/>
        <end position="103"/>
    </location>
</feature>
<protein>
    <submittedName>
        <fullName evidence="7">Uncharacterized protein</fullName>
    </submittedName>
</protein>
<reference evidence="7 8" key="1">
    <citation type="journal article" date="2025" name="Microbiol. Resour. Announc.">
        <title>Draft genome sequences for Neonectria magnoliae and Neonectria punicea, canker pathogens of Liriodendron tulipifera and Acer saccharum in West Virginia.</title>
        <authorList>
            <person name="Petronek H.M."/>
            <person name="Kasson M.T."/>
            <person name="Metheny A.M."/>
            <person name="Stauder C.M."/>
            <person name="Lovett B."/>
            <person name="Lynch S.C."/>
            <person name="Garnas J.R."/>
            <person name="Kasson L.R."/>
            <person name="Stajich J.E."/>
        </authorList>
    </citation>
    <scope>NUCLEOTIDE SEQUENCE [LARGE SCALE GENOMIC DNA]</scope>
    <source>
        <strain evidence="7 8">NRRL 64651</strain>
    </source>
</reference>
<sequence length="422" mass="46978">MLVAAPLSVPRIDKMKLNVLAYLAQQVFVEEKKTLDLLQGLLICLAWAHTCQLSDEQVTNLTHLATGYAHNLGITKTLPRKVDSNGAIKERPKTANTPTAEKTHSPEELRAFLGCFCILSVMSFQALRRNPLAGPYVEIARDALASTSTSRSDLLLNRLVRMVQMGEQLSRGFGEPDERDQARSYAFLLEGRGRRFHTELGRVAEITAHADLSDHRPLFQLYHQYLIVRLYEPAVAVADRPEEGVGPSMYHSLCLRNCLGAAKDFLDLILAQPTEASRRCSIITADQAGFVMFMAARLLLIDTADWDVALARQTLDLRDTLDWILAHVTAAEGLRASAVEAFAAETGDAVTEEERRAESRLMETARKTRCLMEWNEARLQGRSMDEEWSVQGSGSGEMAREAGDERGAPSWFGGLWGWSMEL</sequence>
<feature type="compositionally biased region" description="Basic and acidic residues" evidence="6">
    <location>
        <begin position="83"/>
        <end position="93"/>
    </location>
</feature>
<evidence type="ECO:0000256" key="3">
    <source>
        <dbReference type="ARBA" id="ARBA00023125"/>
    </source>
</evidence>
<evidence type="ECO:0000256" key="1">
    <source>
        <dbReference type="ARBA" id="ARBA00004123"/>
    </source>
</evidence>
<feature type="region of interest" description="Disordered" evidence="6">
    <location>
        <begin position="385"/>
        <end position="405"/>
    </location>
</feature>
<evidence type="ECO:0000313" key="8">
    <source>
        <dbReference type="Proteomes" id="UP001498421"/>
    </source>
</evidence>
<name>A0ABR1I7Q1_9HYPO</name>
<keyword evidence="8" id="KW-1185">Reference proteome</keyword>
<dbReference type="EMBL" id="JAZAVK010000027">
    <property type="protein sequence ID" value="KAK7429624.1"/>
    <property type="molecule type" value="Genomic_DNA"/>
</dbReference>
<evidence type="ECO:0000256" key="4">
    <source>
        <dbReference type="ARBA" id="ARBA00023163"/>
    </source>
</evidence>
<proteinExistence type="predicted"/>
<dbReference type="PANTHER" id="PTHR31845:SF10">
    <property type="entry name" value="ZN(II)2CYS6 TRANSCRIPTION FACTOR (EUROFUNG)"/>
    <property type="match status" value="1"/>
</dbReference>
<evidence type="ECO:0000313" key="7">
    <source>
        <dbReference type="EMBL" id="KAK7429624.1"/>
    </source>
</evidence>
<dbReference type="PANTHER" id="PTHR31845">
    <property type="entry name" value="FINGER DOMAIN PROTEIN, PUTATIVE-RELATED"/>
    <property type="match status" value="1"/>
</dbReference>